<dbReference type="InParanoid" id="A0A165CZP9"/>
<keyword evidence="3" id="KW-1185">Reference proteome</keyword>
<dbReference type="PANTHER" id="PTHR46579:SF1">
    <property type="entry name" value="F5_8 TYPE C DOMAIN-CONTAINING PROTEIN"/>
    <property type="match status" value="1"/>
</dbReference>
<evidence type="ECO:0000313" key="2">
    <source>
        <dbReference type="EMBL" id="KZT51759.1"/>
    </source>
</evidence>
<dbReference type="STRING" id="1353952.A0A165CZP9"/>
<evidence type="ECO:0000256" key="1">
    <source>
        <dbReference type="SAM" id="MobiDB-lite"/>
    </source>
</evidence>
<accession>A0A165CZP9</accession>
<dbReference type="Proteomes" id="UP000076842">
    <property type="component" value="Unassembled WGS sequence"/>
</dbReference>
<organism evidence="2 3">
    <name type="scientific">Calocera cornea HHB12733</name>
    <dbReference type="NCBI Taxonomy" id="1353952"/>
    <lineage>
        <taxon>Eukaryota</taxon>
        <taxon>Fungi</taxon>
        <taxon>Dikarya</taxon>
        <taxon>Basidiomycota</taxon>
        <taxon>Agaricomycotina</taxon>
        <taxon>Dacrymycetes</taxon>
        <taxon>Dacrymycetales</taxon>
        <taxon>Dacrymycetaceae</taxon>
        <taxon>Calocera</taxon>
    </lineage>
</organism>
<name>A0A165CZP9_9BASI</name>
<protein>
    <submittedName>
        <fullName evidence="2">Uncharacterized protein</fullName>
    </submittedName>
</protein>
<proteinExistence type="predicted"/>
<sequence>MYHLQQTDALKRKVDDYLKRYGCRWSELCRLPYFDPVTMGVLDPMHMLLQGLTKTLWFHTWVQGGKEKIKVLREGTEAGTTRELDEIHEVLRTFEMPTSYARLPTKVGYPAGGSLTSDEWRALAVVYAQHQHITQPAACADFPQIPRVLIEAQEQMQREASQKRAKQKALPGEDVQHAEEQLPESPPPRPRVHSDAAQNYLKFATVLKIYMRREISERDIERASRVYLDFFEEYVKIYGSSNVTPTFHWVTHMPAQIRRYGPVHSFWTFLFERLNKVLKAINTSGHKGGAVEVTFAREFKREI</sequence>
<feature type="region of interest" description="Disordered" evidence="1">
    <location>
        <begin position="156"/>
        <end position="193"/>
    </location>
</feature>
<dbReference type="AlphaFoldDB" id="A0A165CZP9"/>
<gene>
    <name evidence="2" type="ORF">CALCODRAFT_442628</name>
</gene>
<reference evidence="2 3" key="1">
    <citation type="journal article" date="2016" name="Mol. Biol. Evol.">
        <title>Comparative Genomics of Early-Diverging Mushroom-Forming Fungi Provides Insights into the Origins of Lignocellulose Decay Capabilities.</title>
        <authorList>
            <person name="Nagy L.G."/>
            <person name="Riley R."/>
            <person name="Tritt A."/>
            <person name="Adam C."/>
            <person name="Daum C."/>
            <person name="Floudas D."/>
            <person name="Sun H."/>
            <person name="Yadav J.S."/>
            <person name="Pangilinan J."/>
            <person name="Larsson K.H."/>
            <person name="Matsuura K."/>
            <person name="Barry K."/>
            <person name="Labutti K."/>
            <person name="Kuo R."/>
            <person name="Ohm R.A."/>
            <person name="Bhattacharya S.S."/>
            <person name="Shirouzu T."/>
            <person name="Yoshinaga Y."/>
            <person name="Martin F.M."/>
            <person name="Grigoriev I.V."/>
            <person name="Hibbett D.S."/>
        </authorList>
    </citation>
    <scope>NUCLEOTIDE SEQUENCE [LARGE SCALE GENOMIC DNA]</scope>
    <source>
        <strain evidence="2 3">HHB12733</strain>
    </source>
</reference>
<evidence type="ECO:0000313" key="3">
    <source>
        <dbReference type="Proteomes" id="UP000076842"/>
    </source>
</evidence>
<dbReference type="EMBL" id="KV424093">
    <property type="protein sequence ID" value="KZT51759.1"/>
    <property type="molecule type" value="Genomic_DNA"/>
</dbReference>
<dbReference type="OrthoDB" id="3239894at2759"/>
<feature type="non-terminal residue" evidence="2">
    <location>
        <position position="303"/>
    </location>
</feature>
<dbReference type="PANTHER" id="PTHR46579">
    <property type="entry name" value="F5/8 TYPE C DOMAIN-CONTAINING PROTEIN-RELATED"/>
    <property type="match status" value="1"/>
</dbReference>